<dbReference type="GO" id="GO:0006631">
    <property type="term" value="P:fatty acid metabolic process"/>
    <property type="evidence" value="ECO:0007669"/>
    <property type="project" value="TreeGrafter"/>
</dbReference>
<reference evidence="5 6" key="1">
    <citation type="submission" date="2020-02" db="EMBL/GenBank/DDBJ databases">
        <title>Whole-genome analyses of novel actinobacteria.</title>
        <authorList>
            <person name="Sahin N."/>
            <person name="Gencbay T."/>
        </authorList>
    </citation>
    <scope>NUCLEOTIDE SEQUENCE [LARGE SCALE GENOMIC DNA]</scope>
    <source>
        <strain evidence="5 6">HC44</strain>
    </source>
</reference>
<dbReference type="PIRSF" id="PIRSF016521">
    <property type="entry name" value="Acyl-CoA_hydro"/>
    <property type="match status" value="1"/>
</dbReference>
<name>A0A6G4UZI2_9ACTN</name>
<dbReference type="InterPro" id="IPR042490">
    <property type="entry name" value="Thio_Ohase/BAAT_N"/>
</dbReference>
<dbReference type="Gene3D" id="2.60.40.2240">
    <property type="entry name" value="Acyl-CoA thioester hydrolase/BAAT N-terminal domain"/>
    <property type="match status" value="1"/>
</dbReference>
<proteinExistence type="inferred from homology"/>
<dbReference type="Gene3D" id="3.40.50.1820">
    <property type="entry name" value="alpha/beta hydrolase"/>
    <property type="match status" value="1"/>
</dbReference>
<protein>
    <submittedName>
        <fullName evidence="5">Uncharacterized protein</fullName>
    </submittedName>
</protein>
<dbReference type="Pfam" id="PF08840">
    <property type="entry name" value="BAAT_C"/>
    <property type="match status" value="1"/>
</dbReference>
<evidence type="ECO:0000256" key="1">
    <source>
        <dbReference type="ARBA" id="ARBA00006538"/>
    </source>
</evidence>
<dbReference type="InterPro" id="IPR014940">
    <property type="entry name" value="BAAT_C"/>
</dbReference>
<dbReference type="PANTHER" id="PTHR10824">
    <property type="entry name" value="ACYL-COENZYME A THIOESTERASE-RELATED"/>
    <property type="match status" value="1"/>
</dbReference>
<feature type="active site" description="Charge relay system" evidence="2">
    <location>
        <position position="339"/>
    </location>
</feature>
<dbReference type="InterPro" id="IPR029058">
    <property type="entry name" value="AB_hydrolase_fold"/>
</dbReference>
<dbReference type="GO" id="GO:0006637">
    <property type="term" value="P:acyl-CoA metabolic process"/>
    <property type="evidence" value="ECO:0007669"/>
    <property type="project" value="InterPro"/>
</dbReference>
<accession>A0A6G4UZI2</accession>
<feature type="domain" description="BAAT/Acyl-CoA thioester hydrolase C-terminal" evidence="4">
    <location>
        <begin position="203"/>
        <end position="384"/>
    </location>
</feature>
<dbReference type="Pfam" id="PF04775">
    <property type="entry name" value="Bile_Hydr_Trans"/>
    <property type="match status" value="1"/>
</dbReference>
<feature type="active site" description="Charge relay system" evidence="2">
    <location>
        <position position="232"/>
    </location>
</feature>
<dbReference type="InterPro" id="IPR016662">
    <property type="entry name" value="Acyl-CoA_thioEstase_long-chain"/>
</dbReference>
<dbReference type="RefSeq" id="WP_165254931.1">
    <property type="nucleotide sequence ID" value="NZ_JAAKZY010000009.1"/>
</dbReference>
<dbReference type="InterPro" id="IPR006862">
    <property type="entry name" value="Thio_Ohase/aa_AcTrfase"/>
</dbReference>
<organism evidence="5 6">
    <name type="scientific">Streptomyces scabichelini</name>
    <dbReference type="NCBI Taxonomy" id="2711217"/>
    <lineage>
        <taxon>Bacteria</taxon>
        <taxon>Bacillati</taxon>
        <taxon>Actinomycetota</taxon>
        <taxon>Actinomycetes</taxon>
        <taxon>Kitasatosporales</taxon>
        <taxon>Streptomycetaceae</taxon>
        <taxon>Streptomyces</taxon>
    </lineage>
</organism>
<feature type="domain" description="Acyl-CoA thioester hydrolase/bile acid-CoA amino acid N-acetyltransferase" evidence="3">
    <location>
        <begin position="14"/>
        <end position="136"/>
    </location>
</feature>
<sequence length="422" mass="45641">MTALLTRTPVARVDEPIDLHCTGLPPHGEATAHAAFRSGDGTLWSTETRVRADDSGNADIGRAFTAVLAGAADGLGLMASMTAQPAAEPVRYSDMLTGSLEPLDVTVNVCLEGRVTAERTLRRTFLVDGVKQEQWREDHVADLFLPEHRSSERPVVVLGGAWGGFGWSNEVAALLAASGRPALAVCYFDWDGDYGRPRNIVEIPLEYVATACDRLLSRADVGSSALDLVGISKGAELALQLAVHRDDVRKLVAYAPTSHVWESVRNDPSLPARSSWSSGGAPVPFLRFDADDAFYQDLDKTRLLPFHERALAQVSPHSPARIPVERITADTLLIALRRDNLWPSAAMARAIARTMRRHGRPVRELMLEAIGHTLFVPGLPANSVDDTAAASARADRRSWEALHGHLGGQQTHFGGQESHLGG</sequence>
<feature type="active site" description="Charge relay system" evidence="2">
    <location>
        <position position="372"/>
    </location>
</feature>
<evidence type="ECO:0000259" key="3">
    <source>
        <dbReference type="Pfam" id="PF04775"/>
    </source>
</evidence>
<dbReference type="GO" id="GO:0047617">
    <property type="term" value="F:fatty acyl-CoA hydrolase activity"/>
    <property type="evidence" value="ECO:0007669"/>
    <property type="project" value="TreeGrafter"/>
</dbReference>
<dbReference type="PANTHER" id="PTHR10824:SF4">
    <property type="entry name" value="ACYL-COENZYME A THIOESTERASE 1-LIKE"/>
    <property type="match status" value="1"/>
</dbReference>
<dbReference type="Proteomes" id="UP000472335">
    <property type="component" value="Unassembled WGS sequence"/>
</dbReference>
<evidence type="ECO:0000256" key="2">
    <source>
        <dbReference type="PIRSR" id="PIRSR016521-1"/>
    </source>
</evidence>
<evidence type="ECO:0000313" key="5">
    <source>
        <dbReference type="EMBL" id="NGO07014.1"/>
    </source>
</evidence>
<keyword evidence="6" id="KW-1185">Reference proteome</keyword>
<comment type="similarity">
    <text evidence="1">Belongs to the C/M/P thioester hydrolase family.</text>
</comment>
<dbReference type="SUPFAM" id="SSF53474">
    <property type="entry name" value="alpha/beta-Hydrolases"/>
    <property type="match status" value="1"/>
</dbReference>
<evidence type="ECO:0000259" key="4">
    <source>
        <dbReference type="Pfam" id="PF08840"/>
    </source>
</evidence>
<gene>
    <name evidence="5" type="ORF">G5C60_04935</name>
</gene>
<dbReference type="EMBL" id="JAAKZY010000009">
    <property type="protein sequence ID" value="NGO07014.1"/>
    <property type="molecule type" value="Genomic_DNA"/>
</dbReference>
<dbReference type="AlphaFoldDB" id="A0A6G4UZI2"/>
<evidence type="ECO:0000313" key="6">
    <source>
        <dbReference type="Proteomes" id="UP000472335"/>
    </source>
</evidence>
<comment type="caution">
    <text evidence="5">The sequence shown here is derived from an EMBL/GenBank/DDBJ whole genome shotgun (WGS) entry which is preliminary data.</text>
</comment>